<proteinExistence type="predicted"/>
<reference evidence="1 2" key="1">
    <citation type="submission" date="2019-03" db="EMBL/GenBank/DDBJ databases">
        <title>Genomic Encyclopedia of Type Strains, Phase IV (KMG-IV): sequencing the most valuable type-strain genomes for metagenomic binning, comparative biology and taxonomic classification.</title>
        <authorList>
            <person name="Goeker M."/>
        </authorList>
    </citation>
    <scope>NUCLEOTIDE SEQUENCE [LARGE SCALE GENOMIC DNA]</scope>
    <source>
        <strain evidence="1 2">DSM 101</strain>
    </source>
</reference>
<gene>
    <name evidence="1" type="ORF">EV667_0237</name>
</gene>
<dbReference type="EMBL" id="SMFY01000001">
    <property type="protein sequence ID" value="TCK30150.1"/>
    <property type="molecule type" value="Genomic_DNA"/>
</dbReference>
<name>A0A4R1I989_ANCAQ</name>
<dbReference type="RefSeq" id="WP_131833515.1">
    <property type="nucleotide sequence ID" value="NZ_SMFY01000001.1"/>
</dbReference>
<accession>A0A4R1I989</accession>
<evidence type="ECO:0000313" key="1">
    <source>
        <dbReference type="EMBL" id="TCK30150.1"/>
    </source>
</evidence>
<keyword evidence="2" id="KW-1185">Reference proteome</keyword>
<organism evidence="1 2">
    <name type="scientific">Ancylobacter aquaticus</name>
    <dbReference type="NCBI Taxonomy" id="100"/>
    <lineage>
        <taxon>Bacteria</taxon>
        <taxon>Pseudomonadati</taxon>
        <taxon>Pseudomonadota</taxon>
        <taxon>Alphaproteobacteria</taxon>
        <taxon>Hyphomicrobiales</taxon>
        <taxon>Xanthobacteraceae</taxon>
        <taxon>Ancylobacter</taxon>
    </lineage>
</organism>
<protein>
    <submittedName>
        <fullName evidence="1">Uncharacterized protein</fullName>
    </submittedName>
</protein>
<dbReference type="OrthoDB" id="8453083at2"/>
<evidence type="ECO:0000313" key="2">
    <source>
        <dbReference type="Proteomes" id="UP000295030"/>
    </source>
</evidence>
<sequence>MNVIRYRNRPFAVLNGGVITKDTDPSNVGKFWFFVEYVGEEGDRLGVWDGPSYDDACAALAAWRQDGVRTVDLLQGAPDALH</sequence>
<comment type="caution">
    <text evidence="1">The sequence shown here is derived from an EMBL/GenBank/DDBJ whole genome shotgun (WGS) entry which is preliminary data.</text>
</comment>
<dbReference type="Proteomes" id="UP000295030">
    <property type="component" value="Unassembled WGS sequence"/>
</dbReference>
<dbReference type="AlphaFoldDB" id="A0A4R1I989"/>